<dbReference type="GO" id="GO:1990281">
    <property type="term" value="C:efflux pump complex"/>
    <property type="evidence" value="ECO:0007669"/>
    <property type="project" value="TreeGrafter"/>
</dbReference>
<dbReference type="Proteomes" id="UP000280792">
    <property type="component" value="Unassembled WGS sequence"/>
</dbReference>
<dbReference type="Pfam" id="PF25954">
    <property type="entry name" value="Beta-barrel_RND_2"/>
    <property type="match status" value="1"/>
</dbReference>
<reference evidence="4 5" key="2">
    <citation type="submission" date="2018-12" db="EMBL/GenBank/DDBJ databases">
        <title>Simiduia agarivorans gen. nov., sp. nov., a marine, agarolytic bacterium isolated from shallow coastal water from Keelung, Taiwan.</title>
        <authorList>
            <person name="Shieh W.Y."/>
        </authorList>
    </citation>
    <scope>NUCLEOTIDE SEQUENCE [LARGE SCALE GENOMIC DNA]</scope>
    <source>
        <strain evidence="4 5">GTF-13</strain>
    </source>
</reference>
<protein>
    <submittedName>
        <fullName evidence="4">Efflux RND transporter periplasmic adaptor subunit</fullName>
    </submittedName>
</protein>
<sequence length="353" mass="38153">MQIPTDSPATLLCSTCLLVALLLTPVSGLRAQPSEAVKSITIEIAPVIRDSRSLPIRTSGRLAYQTETRLSFKTSGLVSSVAVDVGDAIEEGQELAALDLEELNAQVASAASSVDQAARDLKRLQDLYKKRVIPLQQLENAQTALEVAQSALNIARFNRRLSVIKAPFSGRVLQREIEVNELVSSGAPVFVVAGEEQGWIVKVGLADRDVVRVRLGDPAELRMDPYPGELLRGEVSRIAAAADPATGTFEVEISLPAETRPLRSGFVVRVDILPSSTPEYAYIPIEALVGANERLGLVFAYDRQSGRVSRRTINIVDLVHTELAVSAGLEGVQQVVTEGAPYMREGLRVQLSH</sequence>
<comment type="similarity">
    <text evidence="1">Belongs to the membrane fusion protein (MFP) (TC 8.A.1) family.</text>
</comment>
<proteinExistence type="inferred from homology"/>
<dbReference type="InterPro" id="IPR006143">
    <property type="entry name" value="RND_pump_MFP"/>
</dbReference>
<dbReference type="PANTHER" id="PTHR30469:SF38">
    <property type="entry name" value="HLYD FAMILY SECRETION PROTEIN"/>
    <property type="match status" value="1"/>
</dbReference>
<dbReference type="RefSeq" id="WP_125016200.1">
    <property type="nucleotide sequence ID" value="NZ_QWEZ01000002.1"/>
</dbReference>
<name>A0A3P3VIA1_9GAMM</name>
<feature type="domain" description="CzcB-like barrel-sandwich hybrid" evidence="3">
    <location>
        <begin position="72"/>
        <end position="193"/>
    </location>
</feature>
<comment type="caution">
    <text evidence="4">The sequence shown here is derived from an EMBL/GenBank/DDBJ whole genome shotgun (WGS) entry which is preliminary data.</text>
</comment>
<evidence type="ECO:0000259" key="2">
    <source>
        <dbReference type="Pfam" id="PF25954"/>
    </source>
</evidence>
<dbReference type="InterPro" id="IPR058647">
    <property type="entry name" value="BSH_CzcB-like"/>
</dbReference>
<organism evidence="4 5">
    <name type="scientific">Aestuariirhabdus litorea</name>
    <dbReference type="NCBI Taxonomy" id="2528527"/>
    <lineage>
        <taxon>Bacteria</taxon>
        <taxon>Pseudomonadati</taxon>
        <taxon>Pseudomonadota</taxon>
        <taxon>Gammaproteobacteria</taxon>
        <taxon>Oceanospirillales</taxon>
        <taxon>Aestuariirhabdaceae</taxon>
        <taxon>Aestuariirhabdus</taxon>
    </lineage>
</organism>
<reference evidence="4 5" key="1">
    <citation type="submission" date="2018-08" db="EMBL/GenBank/DDBJ databases">
        <authorList>
            <person name="Khan S.A."/>
        </authorList>
    </citation>
    <scope>NUCLEOTIDE SEQUENCE [LARGE SCALE GENOMIC DNA]</scope>
    <source>
        <strain evidence="4 5">GTF-13</strain>
    </source>
</reference>
<dbReference type="InterPro" id="IPR058792">
    <property type="entry name" value="Beta-barrel_RND_2"/>
</dbReference>
<dbReference type="Gene3D" id="1.10.287.470">
    <property type="entry name" value="Helix hairpin bin"/>
    <property type="match status" value="1"/>
</dbReference>
<evidence type="ECO:0000259" key="3">
    <source>
        <dbReference type="Pfam" id="PF25973"/>
    </source>
</evidence>
<feature type="domain" description="CusB-like beta-barrel" evidence="2">
    <location>
        <begin position="202"/>
        <end position="272"/>
    </location>
</feature>
<accession>A0A3P3VIA1</accession>
<evidence type="ECO:0000313" key="4">
    <source>
        <dbReference type="EMBL" id="RRJ82455.1"/>
    </source>
</evidence>
<dbReference type="EMBL" id="QWEZ01000002">
    <property type="protein sequence ID" value="RRJ82455.1"/>
    <property type="molecule type" value="Genomic_DNA"/>
</dbReference>
<evidence type="ECO:0000256" key="1">
    <source>
        <dbReference type="ARBA" id="ARBA00009477"/>
    </source>
</evidence>
<dbReference type="SUPFAM" id="SSF111369">
    <property type="entry name" value="HlyD-like secretion proteins"/>
    <property type="match status" value="1"/>
</dbReference>
<evidence type="ECO:0000313" key="5">
    <source>
        <dbReference type="Proteomes" id="UP000280792"/>
    </source>
</evidence>
<dbReference type="Gene3D" id="2.40.30.170">
    <property type="match status" value="1"/>
</dbReference>
<dbReference type="AlphaFoldDB" id="A0A3P3VIA1"/>
<dbReference type="Pfam" id="PF25973">
    <property type="entry name" value="BSH_CzcB"/>
    <property type="match status" value="1"/>
</dbReference>
<dbReference type="PANTHER" id="PTHR30469">
    <property type="entry name" value="MULTIDRUG RESISTANCE PROTEIN MDTA"/>
    <property type="match status" value="1"/>
</dbReference>
<dbReference type="GO" id="GO:0015562">
    <property type="term" value="F:efflux transmembrane transporter activity"/>
    <property type="evidence" value="ECO:0007669"/>
    <property type="project" value="TreeGrafter"/>
</dbReference>
<dbReference type="NCBIfam" id="TIGR01730">
    <property type="entry name" value="RND_mfp"/>
    <property type="match status" value="1"/>
</dbReference>
<gene>
    <name evidence="4" type="ORF">D0544_11305</name>
</gene>
<dbReference type="Gene3D" id="2.40.50.100">
    <property type="match status" value="1"/>
</dbReference>
<keyword evidence="5" id="KW-1185">Reference proteome</keyword>